<gene>
    <name evidence="7" type="ORF">Syun_014957</name>
</gene>
<evidence type="ECO:0000256" key="5">
    <source>
        <dbReference type="RuleBase" id="RU363114"/>
    </source>
</evidence>
<comment type="caution">
    <text evidence="7">The sequence shown here is derived from an EMBL/GenBank/DDBJ whole genome shotgun (WGS) entry which is preliminary data.</text>
</comment>
<dbReference type="Proteomes" id="UP001420932">
    <property type="component" value="Unassembled WGS sequence"/>
</dbReference>
<dbReference type="EMBL" id="JBBNAF010000006">
    <property type="protein sequence ID" value="KAK9135627.1"/>
    <property type="molecule type" value="Genomic_DNA"/>
</dbReference>
<evidence type="ECO:0000256" key="4">
    <source>
        <dbReference type="ARBA" id="ARBA00022512"/>
    </source>
</evidence>
<comment type="similarity">
    <text evidence="3 5">Belongs to the pectinacetylesterase family.</text>
</comment>
<keyword evidence="4 5" id="KW-0134">Cell wall</keyword>
<evidence type="ECO:0000256" key="3">
    <source>
        <dbReference type="ARBA" id="ARBA00005784"/>
    </source>
</evidence>
<dbReference type="Pfam" id="PF03283">
    <property type="entry name" value="PAE"/>
    <property type="match status" value="1"/>
</dbReference>
<dbReference type="GO" id="GO:0016787">
    <property type="term" value="F:hydrolase activity"/>
    <property type="evidence" value="ECO:0007669"/>
    <property type="project" value="UniProtKB-KW"/>
</dbReference>
<keyword evidence="5" id="KW-0378">Hydrolase</keyword>
<comment type="subcellular location">
    <subcellularLocation>
        <location evidence="2 5">Secreted</location>
        <location evidence="2 5">Cell wall</location>
    </subcellularLocation>
</comment>
<evidence type="ECO:0000256" key="2">
    <source>
        <dbReference type="ARBA" id="ARBA00004191"/>
    </source>
</evidence>
<evidence type="ECO:0000313" key="7">
    <source>
        <dbReference type="EMBL" id="KAK9135627.1"/>
    </source>
</evidence>
<sequence>MGDDPKSPHFIVGTIGAYNWRGSLGLVQSIISVESCLPYPSYICGYTNPLPLFCFITETRTSVDSLLDQASLVKSGGFTICSNEAGFRNQMLDAIKGVLKSNKNVLFINSCFAHCQSERQDTWFADDSPMIEDKDGVVVPALTTCQRTETKLGKKKETRGLSLVPLVLFSSLSPPRSLLFFAHLAHRDRPCVHRPRLHRPASTVPVSLTAFSPGSTVPAAVPPSTVHRPSLPPPSLPPPSLDRPCLHQLCLHRPLPPPTLASPSPTAIPATTDFVSSLPSYLPPPSLPPLSLEEPSKVTRRALLSLLAGPSPVGMGINYHTRADMSISWRLPMGIRAEILYIVMVLLNVAN</sequence>
<protein>
    <recommendedName>
        <fullName evidence="5">Pectin acetylesterase</fullName>
        <ecNumber evidence="5">3.1.1.-</ecNumber>
    </recommendedName>
</protein>
<dbReference type="GO" id="GO:0071555">
    <property type="term" value="P:cell wall organization"/>
    <property type="evidence" value="ECO:0007669"/>
    <property type="project" value="UniProtKB-KW"/>
</dbReference>
<name>A0AAP0JKG5_9MAGN</name>
<comment type="function">
    <text evidence="1 5">Hydrolyzes acetyl esters in homogalacturonan regions of pectin. In type I primary cell wall, galacturonic acid residues of pectin can be acetylated at the O-2 and O-3 positions. Decreasing the degree of acetylation of pectin gels in vitro alters their physical properties.</text>
</comment>
<keyword evidence="5" id="KW-0964">Secreted</keyword>
<reference evidence="7 8" key="1">
    <citation type="submission" date="2024-01" db="EMBL/GenBank/DDBJ databases">
        <title>Genome assemblies of Stephania.</title>
        <authorList>
            <person name="Yang L."/>
        </authorList>
    </citation>
    <scope>NUCLEOTIDE SEQUENCE [LARGE SCALE GENOMIC DNA]</scope>
    <source>
        <strain evidence="7">YNDBR</strain>
        <tissue evidence="7">Leaf</tissue>
    </source>
</reference>
<dbReference type="EC" id="3.1.1.-" evidence="5"/>
<feature type="compositionally biased region" description="Pro residues" evidence="6">
    <location>
        <begin position="230"/>
        <end position="239"/>
    </location>
</feature>
<evidence type="ECO:0000256" key="6">
    <source>
        <dbReference type="SAM" id="MobiDB-lite"/>
    </source>
</evidence>
<organism evidence="7 8">
    <name type="scientific">Stephania yunnanensis</name>
    <dbReference type="NCBI Taxonomy" id="152371"/>
    <lineage>
        <taxon>Eukaryota</taxon>
        <taxon>Viridiplantae</taxon>
        <taxon>Streptophyta</taxon>
        <taxon>Embryophyta</taxon>
        <taxon>Tracheophyta</taxon>
        <taxon>Spermatophyta</taxon>
        <taxon>Magnoliopsida</taxon>
        <taxon>Ranunculales</taxon>
        <taxon>Menispermaceae</taxon>
        <taxon>Menispermoideae</taxon>
        <taxon>Cissampelideae</taxon>
        <taxon>Stephania</taxon>
    </lineage>
</organism>
<evidence type="ECO:0000313" key="8">
    <source>
        <dbReference type="Proteomes" id="UP001420932"/>
    </source>
</evidence>
<accession>A0AAP0JKG5</accession>
<dbReference type="AlphaFoldDB" id="A0AAP0JKG5"/>
<keyword evidence="5" id="KW-0961">Cell wall biogenesis/degradation</keyword>
<keyword evidence="8" id="KW-1185">Reference proteome</keyword>
<evidence type="ECO:0000256" key="1">
    <source>
        <dbReference type="ARBA" id="ARBA00003534"/>
    </source>
</evidence>
<dbReference type="InterPro" id="IPR004963">
    <property type="entry name" value="PAE/NOTUM"/>
</dbReference>
<feature type="region of interest" description="Disordered" evidence="6">
    <location>
        <begin position="219"/>
        <end position="239"/>
    </location>
</feature>
<proteinExistence type="inferred from homology"/>